<dbReference type="InterPro" id="IPR001353">
    <property type="entry name" value="Proteasome_sua/b"/>
</dbReference>
<dbReference type="GO" id="GO:0005839">
    <property type="term" value="C:proteasome core complex"/>
    <property type="evidence" value="ECO:0007669"/>
    <property type="project" value="InterPro"/>
</dbReference>
<dbReference type="PANTHER" id="PTHR32194:SF10">
    <property type="entry name" value="PROTEASOME SUBUNIT BETA TYPE-3"/>
    <property type="match status" value="1"/>
</dbReference>
<keyword evidence="2" id="KW-1185">Reference proteome</keyword>
<comment type="caution">
    <text evidence="1">The sequence shown here is derived from an EMBL/GenBank/DDBJ whole genome shotgun (WGS) entry which is preliminary data.</text>
</comment>
<evidence type="ECO:0000313" key="2">
    <source>
        <dbReference type="Proteomes" id="UP000693946"/>
    </source>
</evidence>
<evidence type="ECO:0000313" key="1">
    <source>
        <dbReference type="EMBL" id="KAG7485752.1"/>
    </source>
</evidence>
<protein>
    <submittedName>
        <fullName evidence="1">Proteasome subunit beta type-3</fullName>
    </submittedName>
</protein>
<dbReference type="GO" id="GO:0051603">
    <property type="term" value="P:proteolysis involved in protein catabolic process"/>
    <property type="evidence" value="ECO:0007669"/>
    <property type="project" value="InterPro"/>
</dbReference>
<reference evidence="1 2" key="1">
    <citation type="journal article" date="2021" name="Sci. Rep.">
        <title>Chromosome anchoring in Senegalese sole (Solea senegalensis) reveals sex-associated markers and genome rearrangements in flatfish.</title>
        <authorList>
            <person name="Guerrero-Cozar I."/>
            <person name="Gomez-Garrido J."/>
            <person name="Berbel C."/>
            <person name="Martinez-Blanch J.F."/>
            <person name="Alioto T."/>
            <person name="Claros M.G."/>
            <person name="Gagnaire P.A."/>
            <person name="Manchado M."/>
        </authorList>
    </citation>
    <scope>NUCLEOTIDE SEQUENCE [LARGE SCALE GENOMIC DNA]</scope>
    <source>
        <strain evidence="1">Sse05_10M</strain>
    </source>
</reference>
<dbReference type="EMBL" id="JAGKHQ010000018">
    <property type="protein sequence ID" value="KAG7485752.1"/>
    <property type="molecule type" value="Genomic_DNA"/>
</dbReference>
<dbReference type="Pfam" id="PF00227">
    <property type="entry name" value="Proteasome"/>
    <property type="match status" value="1"/>
</dbReference>
<dbReference type="GO" id="GO:0005737">
    <property type="term" value="C:cytoplasm"/>
    <property type="evidence" value="ECO:0007669"/>
    <property type="project" value="TreeGrafter"/>
</dbReference>
<dbReference type="InterPro" id="IPR023333">
    <property type="entry name" value="Proteasome_suB-type"/>
</dbReference>
<dbReference type="PROSITE" id="PS51476">
    <property type="entry name" value="PROTEASOME_BETA_2"/>
    <property type="match status" value="1"/>
</dbReference>
<dbReference type="Proteomes" id="UP000693946">
    <property type="component" value="Linkage Group LG6"/>
</dbReference>
<name>A0AAV6QB39_SOLSE</name>
<proteinExistence type="predicted"/>
<keyword evidence="1" id="KW-0647">Proteasome</keyword>
<sequence length="118" mass="13283">MSMVSNLLYERRFGPYYIEPVIAGLDPKTFEPFICSLDLIGCPMVTEDFVVSGTCSEQMYGMCESLWEPDMEPEDLFETISQAMLNAVDRDAVSGMGVVVHVVEKDKITTRTLKARMD</sequence>
<gene>
    <name evidence="1" type="ORF">JOB18_017602</name>
</gene>
<accession>A0AAV6QB39</accession>
<dbReference type="PANTHER" id="PTHR32194">
    <property type="entry name" value="METALLOPROTEASE TLDD"/>
    <property type="match status" value="1"/>
</dbReference>
<organism evidence="1 2">
    <name type="scientific">Solea senegalensis</name>
    <name type="common">Senegalese sole</name>
    <dbReference type="NCBI Taxonomy" id="28829"/>
    <lineage>
        <taxon>Eukaryota</taxon>
        <taxon>Metazoa</taxon>
        <taxon>Chordata</taxon>
        <taxon>Craniata</taxon>
        <taxon>Vertebrata</taxon>
        <taxon>Euteleostomi</taxon>
        <taxon>Actinopterygii</taxon>
        <taxon>Neopterygii</taxon>
        <taxon>Teleostei</taxon>
        <taxon>Neoteleostei</taxon>
        <taxon>Acanthomorphata</taxon>
        <taxon>Carangaria</taxon>
        <taxon>Pleuronectiformes</taxon>
        <taxon>Pleuronectoidei</taxon>
        <taxon>Soleidae</taxon>
        <taxon>Solea</taxon>
    </lineage>
</organism>
<dbReference type="AlphaFoldDB" id="A0AAV6QB39"/>